<proteinExistence type="predicted"/>
<dbReference type="InterPro" id="IPR013783">
    <property type="entry name" value="Ig-like_fold"/>
</dbReference>
<sequence length="257" mass="28720">MSKAPPTRKPAAPPPGCTLDINDPQVQKAAILIQASYQDHRSRKELREKGPLRELEPLKNVVLLECSAAKLTCSVSAFPDPFIRWGKDRKELRNGPKYRYVFKDPDVVALVVRDRELADLSQYSINVSNPFGQCSDSARILGEVPAKIQKGQDNTKARNGATVTLIAEILGEPAPDMGWAENGEDTEGDYRMFFEIDSTSTTLTIRQATLEDSGKYEEFVEMDHPSLAWMWPERDPQTRRPGRSPGRVGQTTLLHLA</sequence>
<keyword evidence="4" id="KW-1185">Reference proteome</keyword>
<evidence type="ECO:0000313" key="4">
    <source>
        <dbReference type="Proteomes" id="UP000326062"/>
    </source>
</evidence>
<dbReference type="Proteomes" id="UP000326062">
    <property type="component" value="Chromosome 3"/>
</dbReference>
<feature type="domain" description="Ig-like" evidence="2">
    <location>
        <begin position="145"/>
        <end position="216"/>
    </location>
</feature>
<dbReference type="Pfam" id="PF07679">
    <property type="entry name" value="I-set"/>
    <property type="match status" value="2"/>
</dbReference>
<dbReference type="SUPFAM" id="SSF48726">
    <property type="entry name" value="Immunoglobulin"/>
    <property type="match status" value="2"/>
</dbReference>
<dbReference type="PANTHER" id="PTHR47633">
    <property type="entry name" value="IMMUNOGLOBULIN"/>
    <property type="match status" value="1"/>
</dbReference>
<dbReference type="EMBL" id="VCEB01000003">
    <property type="protein sequence ID" value="KAB0379863.1"/>
    <property type="molecule type" value="Genomic_DNA"/>
</dbReference>
<gene>
    <name evidence="3" type="ORF">FD755_007647</name>
</gene>
<name>A0A5J5MI51_MUNRE</name>
<dbReference type="AlphaFoldDB" id="A0A5J5MI51"/>
<evidence type="ECO:0000259" key="2">
    <source>
        <dbReference type="PROSITE" id="PS50835"/>
    </source>
</evidence>
<evidence type="ECO:0000313" key="3">
    <source>
        <dbReference type="EMBL" id="KAB0379863.1"/>
    </source>
</evidence>
<dbReference type="InterPro" id="IPR007110">
    <property type="entry name" value="Ig-like_dom"/>
</dbReference>
<feature type="domain" description="Ig-like" evidence="2">
    <location>
        <begin position="51"/>
        <end position="141"/>
    </location>
</feature>
<comment type="caution">
    <text evidence="3">The sequence shown here is derived from an EMBL/GenBank/DDBJ whole genome shotgun (WGS) entry which is preliminary data.</text>
</comment>
<dbReference type="InterPro" id="IPR036179">
    <property type="entry name" value="Ig-like_dom_sf"/>
</dbReference>
<feature type="compositionally biased region" description="Pro residues" evidence="1">
    <location>
        <begin position="7"/>
        <end position="16"/>
    </location>
</feature>
<feature type="region of interest" description="Disordered" evidence="1">
    <location>
        <begin position="1"/>
        <end position="20"/>
    </location>
</feature>
<dbReference type="Gene3D" id="2.60.40.10">
    <property type="entry name" value="Immunoglobulins"/>
    <property type="match status" value="2"/>
</dbReference>
<organism evidence="3 4">
    <name type="scientific">Muntiacus reevesi</name>
    <name type="common">Reeves' muntjac</name>
    <name type="synonym">Cervus reevesi</name>
    <dbReference type="NCBI Taxonomy" id="9886"/>
    <lineage>
        <taxon>Eukaryota</taxon>
        <taxon>Metazoa</taxon>
        <taxon>Chordata</taxon>
        <taxon>Craniata</taxon>
        <taxon>Vertebrata</taxon>
        <taxon>Euteleostomi</taxon>
        <taxon>Mammalia</taxon>
        <taxon>Eutheria</taxon>
        <taxon>Laurasiatheria</taxon>
        <taxon>Artiodactyla</taxon>
        <taxon>Ruminantia</taxon>
        <taxon>Pecora</taxon>
        <taxon>Cervidae</taxon>
        <taxon>Muntiacinae</taxon>
        <taxon>Muntiacus</taxon>
    </lineage>
</organism>
<evidence type="ECO:0000256" key="1">
    <source>
        <dbReference type="SAM" id="MobiDB-lite"/>
    </source>
</evidence>
<accession>A0A5J5MI51</accession>
<dbReference type="PROSITE" id="PS50835">
    <property type="entry name" value="IG_LIKE"/>
    <property type="match status" value="2"/>
</dbReference>
<reference evidence="3 4" key="1">
    <citation type="submission" date="2019-06" db="EMBL/GenBank/DDBJ databases">
        <title>Discovery of a novel chromosome fission-fusion reversal in muntjac.</title>
        <authorList>
            <person name="Mudd A.B."/>
            <person name="Bredeson J.V."/>
            <person name="Baum R."/>
            <person name="Hockemeyer D."/>
            <person name="Rokhsar D.S."/>
        </authorList>
    </citation>
    <scope>NUCLEOTIDE SEQUENCE [LARGE SCALE GENOMIC DNA]</scope>
    <source>
        <strain evidence="3">UCam_UCB_Mr</strain>
        <tissue evidence="3">Fibroblast cell line</tissue>
    </source>
</reference>
<dbReference type="PROSITE" id="PS50096">
    <property type="entry name" value="IQ"/>
    <property type="match status" value="1"/>
</dbReference>
<protein>
    <recommendedName>
        <fullName evidence="2">Ig-like domain-containing protein</fullName>
    </recommendedName>
</protein>
<feature type="region of interest" description="Disordered" evidence="1">
    <location>
        <begin position="232"/>
        <end position="257"/>
    </location>
</feature>
<dbReference type="InterPro" id="IPR013098">
    <property type="entry name" value="Ig_I-set"/>
</dbReference>